<evidence type="ECO:0000256" key="1">
    <source>
        <dbReference type="ARBA" id="ARBA00010466"/>
    </source>
</evidence>
<evidence type="ECO:0000313" key="7">
    <source>
        <dbReference type="Proteomes" id="UP000276568"/>
    </source>
</evidence>
<dbReference type="Gene3D" id="3.40.50.1360">
    <property type="match status" value="1"/>
</dbReference>
<dbReference type="InterPro" id="IPR051054">
    <property type="entry name" value="SorC_transcr_regulators"/>
</dbReference>
<gene>
    <name evidence="6" type="ORF">EDX97_04860</name>
</gene>
<dbReference type="Pfam" id="PF04198">
    <property type="entry name" value="Sugar-bind"/>
    <property type="match status" value="1"/>
</dbReference>
<evidence type="ECO:0000313" key="6">
    <source>
        <dbReference type="EMBL" id="RNM30135.1"/>
    </source>
</evidence>
<dbReference type="InterPro" id="IPR037171">
    <property type="entry name" value="NagB/RpiA_transferase-like"/>
</dbReference>
<keyword evidence="4" id="KW-0804">Transcription</keyword>
<keyword evidence="3" id="KW-0238">DNA-binding</keyword>
<comment type="similarity">
    <text evidence="1">Belongs to the SorC transcriptional regulatory family.</text>
</comment>
<dbReference type="PANTHER" id="PTHR34294">
    <property type="entry name" value="TRANSCRIPTIONAL REGULATOR-RELATED"/>
    <property type="match status" value="1"/>
</dbReference>
<keyword evidence="7" id="KW-1185">Reference proteome</keyword>
<dbReference type="EMBL" id="RJQC01000002">
    <property type="protein sequence ID" value="RNM30135.1"/>
    <property type="molecule type" value="Genomic_DNA"/>
</dbReference>
<feature type="domain" description="Sugar-binding" evidence="5">
    <location>
        <begin position="63"/>
        <end position="314"/>
    </location>
</feature>
<dbReference type="SUPFAM" id="SSF100950">
    <property type="entry name" value="NagB/RpiA/CoA transferase-like"/>
    <property type="match status" value="1"/>
</dbReference>
<evidence type="ECO:0000256" key="3">
    <source>
        <dbReference type="ARBA" id="ARBA00023125"/>
    </source>
</evidence>
<dbReference type="GO" id="GO:0003677">
    <property type="term" value="F:DNA binding"/>
    <property type="evidence" value="ECO:0007669"/>
    <property type="project" value="UniProtKB-KW"/>
</dbReference>
<reference evidence="6 7" key="1">
    <citation type="submission" date="2018-11" db="EMBL/GenBank/DDBJ databases">
        <title>Clostridium sp. nov., a member of the family Erysipelotrichaceae isolated from pig faeces.</title>
        <authorList>
            <person name="Chang Y.-H."/>
        </authorList>
    </citation>
    <scope>NUCLEOTIDE SEQUENCE [LARGE SCALE GENOMIC DNA]</scope>
    <source>
        <strain evidence="6 7">YH-panp20</strain>
    </source>
</reference>
<evidence type="ECO:0000256" key="4">
    <source>
        <dbReference type="ARBA" id="ARBA00023163"/>
    </source>
</evidence>
<name>A0A3N0HZD2_9FIRM</name>
<dbReference type="OrthoDB" id="58802at2"/>
<dbReference type="PANTHER" id="PTHR34294:SF1">
    <property type="entry name" value="TRANSCRIPTIONAL REGULATOR LSRR"/>
    <property type="match status" value="1"/>
</dbReference>
<evidence type="ECO:0000256" key="2">
    <source>
        <dbReference type="ARBA" id="ARBA00023015"/>
    </source>
</evidence>
<dbReference type="Proteomes" id="UP000276568">
    <property type="component" value="Unassembled WGS sequence"/>
</dbReference>
<dbReference type="AlphaFoldDB" id="A0A3N0HZD2"/>
<proteinExistence type="inferred from homology"/>
<dbReference type="InterPro" id="IPR007324">
    <property type="entry name" value="Sugar-bd_dom_put"/>
</dbReference>
<evidence type="ECO:0000259" key="5">
    <source>
        <dbReference type="Pfam" id="PF04198"/>
    </source>
</evidence>
<comment type="caution">
    <text evidence="6">The sequence shown here is derived from an EMBL/GenBank/DDBJ whole genome shotgun (WGS) entry which is preliminary data.</text>
</comment>
<dbReference type="Gene3D" id="1.10.10.60">
    <property type="entry name" value="Homeodomain-like"/>
    <property type="match status" value="1"/>
</dbReference>
<accession>A0A3N0HZD2</accession>
<protein>
    <submittedName>
        <fullName evidence="6">Sugar-binding transcriptional regulator</fullName>
    </submittedName>
</protein>
<sequence>MKKVVDDIRLMTKISDMYYNQGINKQDIAKQLQISRPIVIRMLKSAVDLGIVDIHIHNLDLIQHWHLENQLQKQYSLKECIIIDEQPNSDALKQSLGKTACQYLDYNIKDQDTIGISMGSTLYYMINAMKPTKKDVTIVPLVGGQGSMANDLHSNSLAHVMAHRLSGQAIPLLAPARVANRHLLQGLLKEESITSVLTYGNHLDIAIVGIGYPNENESSIMATGYYKEHEVEELLSKKVVGEVNMQFYDIEGKTAPYKAYNNVVGVNIQKLRKVPLSIGIGGGTKKANAIKGAIAGKYINVLITDVSCAQELLKDES</sequence>
<dbReference type="RefSeq" id="WP_128520064.1">
    <property type="nucleotide sequence ID" value="NZ_RJQC01000002.1"/>
</dbReference>
<organism evidence="6 7">
    <name type="scientific">Absicoccus porci</name>
    <dbReference type="NCBI Taxonomy" id="2486576"/>
    <lineage>
        <taxon>Bacteria</taxon>
        <taxon>Bacillati</taxon>
        <taxon>Bacillota</taxon>
        <taxon>Erysipelotrichia</taxon>
        <taxon>Erysipelotrichales</taxon>
        <taxon>Erysipelotrichaceae</taxon>
        <taxon>Absicoccus</taxon>
    </lineage>
</organism>
<dbReference type="GO" id="GO:0030246">
    <property type="term" value="F:carbohydrate binding"/>
    <property type="evidence" value="ECO:0007669"/>
    <property type="project" value="InterPro"/>
</dbReference>
<keyword evidence="2" id="KW-0805">Transcription regulation</keyword>